<proteinExistence type="predicted"/>
<protein>
    <recommendedName>
        <fullName evidence="3">Heterokaryon incompatibility domain-containing protein</fullName>
    </recommendedName>
</protein>
<dbReference type="AlphaFoldDB" id="A0A9P5Y5A0"/>
<dbReference type="EMBL" id="MU150271">
    <property type="protein sequence ID" value="KAF9462495.1"/>
    <property type="molecule type" value="Genomic_DNA"/>
</dbReference>
<reference evidence="1" key="1">
    <citation type="submission" date="2020-11" db="EMBL/GenBank/DDBJ databases">
        <authorList>
            <consortium name="DOE Joint Genome Institute"/>
            <person name="Ahrendt S."/>
            <person name="Riley R."/>
            <person name="Andreopoulos W."/>
            <person name="Labutti K."/>
            <person name="Pangilinan J."/>
            <person name="Ruiz-Duenas F.J."/>
            <person name="Barrasa J.M."/>
            <person name="Sanchez-Garcia M."/>
            <person name="Camarero S."/>
            <person name="Miyauchi S."/>
            <person name="Serrano A."/>
            <person name="Linde D."/>
            <person name="Babiker R."/>
            <person name="Drula E."/>
            <person name="Ayuso-Fernandez I."/>
            <person name="Pacheco R."/>
            <person name="Padilla G."/>
            <person name="Ferreira P."/>
            <person name="Barriuso J."/>
            <person name="Kellner H."/>
            <person name="Castanera R."/>
            <person name="Alfaro M."/>
            <person name="Ramirez L."/>
            <person name="Pisabarro A.G."/>
            <person name="Kuo A."/>
            <person name="Tritt A."/>
            <person name="Lipzen A."/>
            <person name="He G."/>
            <person name="Yan M."/>
            <person name="Ng V."/>
            <person name="Cullen D."/>
            <person name="Martin F."/>
            <person name="Rosso M.-N."/>
            <person name="Henrissat B."/>
            <person name="Hibbett D."/>
            <person name="Martinez A.T."/>
            <person name="Grigoriev I.V."/>
        </authorList>
    </citation>
    <scope>NUCLEOTIDE SEQUENCE</scope>
    <source>
        <strain evidence="1">CBS 247.69</strain>
    </source>
</reference>
<sequence>CVSARDELKSVWIDTCCTSKENSVELLGVINLMFPWYKNARVCYAFRCDVPSGEDPSLSYSSFAPNQWSTRDWTL</sequence>
<organism evidence="1 2">
    <name type="scientific">Collybia nuda</name>
    <dbReference type="NCBI Taxonomy" id="64659"/>
    <lineage>
        <taxon>Eukaryota</taxon>
        <taxon>Fungi</taxon>
        <taxon>Dikarya</taxon>
        <taxon>Basidiomycota</taxon>
        <taxon>Agaricomycotina</taxon>
        <taxon>Agaricomycetes</taxon>
        <taxon>Agaricomycetidae</taxon>
        <taxon>Agaricales</taxon>
        <taxon>Tricholomatineae</taxon>
        <taxon>Clitocybaceae</taxon>
        <taxon>Collybia</taxon>
    </lineage>
</organism>
<evidence type="ECO:0008006" key="3">
    <source>
        <dbReference type="Google" id="ProtNLM"/>
    </source>
</evidence>
<evidence type="ECO:0000313" key="1">
    <source>
        <dbReference type="EMBL" id="KAF9462495.1"/>
    </source>
</evidence>
<name>A0A9P5Y5A0_9AGAR</name>
<gene>
    <name evidence="1" type="ORF">BDZ94DRAFT_1165728</name>
</gene>
<keyword evidence="2" id="KW-1185">Reference proteome</keyword>
<feature type="non-terminal residue" evidence="1">
    <location>
        <position position="1"/>
    </location>
</feature>
<evidence type="ECO:0000313" key="2">
    <source>
        <dbReference type="Proteomes" id="UP000807353"/>
    </source>
</evidence>
<accession>A0A9P5Y5A0</accession>
<comment type="caution">
    <text evidence="1">The sequence shown here is derived from an EMBL/GenBank/DDBJ whole genome shotgun (WGS) entry which is preliminary data.</text>
</comment>
<dbReference type="PANTHER" id="PTHR10622:SF10">
    <property type="entry name" value="HET DOMAIN-CONTAINING PROTEIN"/>
    <property type="match status" value="1"/>
</dbReference>
<dbReference type="OrthoDB" id="5122891at2759"/>
<dbReference type="Proteomes" id="UP000807353">
    <property type="component" value="Unassembled WGS sequence"/>
</dbReference>
<dbReference type="PANTHER" id="PTHR10622">
    <property type="entry name" value="HET DOMAIN-CONTAINING PROTEIN"/>
    <property type="match status" value="1"/>
</dbReference>